<dbReference type="Gene3D" id="3.40.630.30">
    <property type="match status" value="1"/>
</dbReference>
<dbReference type="InterPro" id="IPR040579">
    <property type="entry name" value="Acetyltransf_19"/>
</dbReference>
<gene>
    <name evidence="2" type="ORF">OWO01_15515</name>
</gene>
<dbReference type="RefSeq" id="WP_268781394.1">
    <property type="nucleotide sequence ID" value="NZ_JAPRAT010000049.1"/>
</dbReference>
<dbReference type="InterPro" id="IPR000182">
    <property type="entry name" value="GNAT_dom"/>
</dbReference>
<accession>A0A9J6RFS5</accession>
<dbReference type="Gene3D" id="3.40.630.80">
    <property type="match status" value="1"/>
</dbReference>
<reference evidence="2" key="1">
    <citation type="submission" date="2022-11" db="EMBL/GenBank/DDBJ databases">
        <title>WGS of Natronobacillus azotifigens 24KS-1, an anaerobic diazotrophic haloalkaliphile from soda-rich habitats.</title>
        <authorList>
            <person name="Sorokin D.Y."/>
            <person name="Merkel A.Y."/>
        </authorList>
    </citation>
    <scope>NUCLEOTIDE SEQUENCE</scope>
    <source>
        <strain evidence="2">24KS-1</strain>
    </source>
</reference>
<comment type="caution">
    <text evidence="2">The sequence shown here is derived from an EMBL/GenBank/DDBJ whole genome shotgun (WGS) entry which is preliminary data.</text>
</comment>
<organism evidence="2 3">
    <name type="scientific">Natronobacillus azotifigens</name>
    <dbReference type="NCBI Taxonomy" id="472978"/>
    <lineage>
        <taxon>Bacteria</taxon>
        <taxon>Bacillati</taxon>
        <taxon>Bacillota</taxon>
        <taxon>Bacilli</taxon>
        <taxon>Bacillales</taxon>
        <taxon>Bacillaceae</taxon>
        <taxon>Natronobacillus</taxon>
    </lineage>
</organism>
<evidence type="ECO:0000313" key="2">
    <source>
        <dbReference type="EMBL" id="MCZ0704618.1"/>
    </source>
</evidence>
<dbReference type="Proteomes" id="UP001084197">
    <property type="component" value="Unassembled WGS sequence"/>
</dbReference>
<feature type="domain" description="N-acetyltransferase" evidence="1">
    <location>
        <begin position="122"/>
        <end position="255"/>
    </location>
</feature>
<dbReference type="GO" id="GO:0016747">
    <property type="term" value="F:acyltransferase activity, transferring groups other than amino-acyl groups"/>
    <property type="evidence" value="ECO:0007669"/>
    <property type="project" value="InterPro"/>
</dbReference>
<dbReference type="Pfam" id="PF13673">
    <property type="entry name" value="Acetyltransf_10"/>
    <property type="match status" value="1"/>
</dbReference>
<dbReference type="PROSITE" id="PS51186">
    <property type="entry name" value="GNAT"/>
    <property type="match status" value="1"/>
</dbReference>
<evidence type="ECO:0000259" key="1">
    <source>
        <dbReference type="PROSITE" id="PS51186"/>
    </source>
</evidence>
<proteinExistence type="predicted"/>
<dbReference type="AlphaFoldDB" id="A0A9J6RFS5"/>
<keyword evidence="3" id="KW-1185">Reference proteome</keyword>
<evidence type="ECO:0000313" key="3">
    <source>
        <dbReference type="Proteomes" id="UP001084197"/>
    </source>
</evidence>
<dbReference type="SUPFAM" id="SSF55729">
    <property type="entry name" value="Acyl-CoA N-acyltransferases (Nat)"/>
    <property type="match status" value="1"/>
</dbReference>
<dbReference type="EMBL" id="JAPRAT010000049">
    <property type="protein sequence ID" value="MCZ0704618.1"/>
    <property type="molecule type" value="Genomic_DNA"/>
</dbReference>
<dbReference type="Pfam" id="PF18015">
    <property type="entry name" value="Acetyltransf_19"/>
    <property type="match status" value="1"/>
</dbReference>
<protein>
    <submittedName>
        <fullName evidence="2">GNAT family N-acetyltransferase</fullName>
    </submittedName>
</protein>
<sequence length="255" mass="30005">MFAYKKSTLRGNKHFWDSYLESLTSRYDNFLEEHILTSEIYSIYMEDEHIGYFGVFNKEMLTQFFISKSAFKFVQQAFQEVLNVFEIQSAFVPTCDESFLSLCLDKHSKVHLQAYFFEEAEEKVREPEFPRDLMKVATLDDLQEIVAITGDFVDNHEQRIKDQQLYVLRENNEFLGMGLIEDNVIMKNCQATGMFTNEKHRQKGIGRSIILNLKQICHENGKTPLPGCWYYNENSKRTLESSGYISKTRLLRIDF</sequence>
<name>A0A9J6RFS5_9BACI</name>
<dbReference type="InterPro" id="IPR016181">
    <property type="entry name" value="Acyl_CoA_acyltransferase"/>
</dbReference>